<feature type="domain" description="HTH cro/C1-type" evidence="1">
    <location>
        <begin position="22"/>
        <end position="77"/>
    </location>
</feature>
<name>A0AAX4HRB8_9BACT</name>
<dbReference type="SUPFAM" id="SSF47413">
    <property type="entry name" value="lambda repressor-like DNA-binding domains"/>
    <property type="match status" value="1"/>
</dbReference>
<dbReference type="InterPro" id="IPR010982">
    <property type="entry name" value="Lambda_DNA-bd_dom_sf"/>
</dbReference>
<protein>
    <recommendedName>
        <fullName evidence="1">HTH cro/C1-type domain-containing protein</fullName>
    </recommendedName>
</protein>
<evidence type="ECO:0000313" key="3">
    <source>
        <dbReference type="Proteomes" id="UP001324634"/>
    </source>
</evidence>
<dbReference type="Pfam" id="PF01381">
    <property type="entry name" value="HTH_3"/>
    <property type="match status" value="1"/>
</dbReference>
<dbReference type="RefSeq" id="WP_321396747.1">
    <property type="nucleotide sequence ID" value="NZ_CP139487.1"/>
</dbReference>
<sequence length="99" mass="11382">MLKNSKKIVEKLIGPVTVGSLLKGFRMTHELSLDDMCKKLKLTKPMLQRIESGKHHLTLKEVVSITKKLDEPKHVYARVWCEEQARLVGLDFDDLIKVI</sequence>
<dbReference type="InterPro" id="IPR001387">
    <property type="entry name" value="Cro/C1-type_HTH"/>
</dbReference>
<accession>A0AAX4HRB8</accession>
<dbReference type="AlphaFoldDB" id="A0AAX4HRB8"/>
<dbReference type="EMBL" id="CP139487">
    <property type="protein sequence ID" value="WPU65720.1"/>
    <property type="molecule type" value="Genomic_DNA"/>
</dbReference>
<keyword evidence="3" id="KW-1185">Reference proteome</keyword>
<dbReference type="Proteomes" id="UP001324634">
    <property type="component" value="Chromosome"/>
</dbReference>
<gene>
    <name evidence="2" type="ORF">SOO65_03075</name>
</gene>
<evidence type="ECO:0000313" key="2">
    <source>
        <dbReference type="EMBL" id="WPU65720.1"/>
    </source>
</evidence>
<dbReference type="CDD" id="cd00093">
    <property type="entry name" value="HTH_XRE"/>
    <property type="match status" value="1"/>
</dbReference>
<dbReference type="Gene3D" id="1.10.260.40">
    <property type="entry name" value="lambda repressor-like DNA-binding domains"/>
    <property type="match status" value="1"/>
</dbReference>
<organism evidence="2 3">
    <name type="scientific">Peredibacter starrii</name>
    <dbReference type="NCBI Taxonomy" id="28202"/>
    <lineage>
        <taxon>Bacteria</taxon>
        <taxon>Pseudomonadati</taxon>
        <taxon>Bdellovibrionota</taxon>
        <taxon>Bacteriovoracia</taxon>
        <taxon>Bacteriovoracales</taxon>
        <taxon>Bacteriovoracaceae</taxon>
        <taxon>Peredibacter</taxon>
    </lineage>
</organism>
<evidence type="ECO:0000259" key="1">
    <source>
        <dbReference type="PROSITE" id="PS50943"/>
    </source>
</evidence>
<dbReference type="PROSITE" id="PS50943">
    <property type="entry name" value="HTH_CROC1"/>
    <property type="match status" value="1"/>
</dbReference>
<dbReference type="KEGG" id="psti:SOO65_03075"/>
<dbReference type="GO" id="GO:0003677">
    <property type="term" value="F:DNA binding"/>
    <property type="evidence" value="ECO:0007669"/>
    <property type="project" value="InterPro"/>
</dbReference>
<proteinExistence type="predicted"/>
<reference evidence="2 3" key="1">
    <citation type="submission" date="2023-11" db="EMBL/GenBank/DDBJ databases">
        <title>Peredibacter starrii A3.12.</title>
        <authorList>
            <person name="Mitchell R.J."/>
        </authorList>
    </citation>
    <scope>NUCLEOTIDE SEQUENCE [LARGE SCALE GENOMIC DNA]</scope>
    <source>
        <strain evidence="2 3">A3.12</strain>
    </source>
</reference>